<reference evidence="2" key="2">
    <citation type="submission" date="2023-06" db="EMBL/GenBank/DDBJ databases">
        <authorList>
            <consortium name="Lawrence Berkeley National Laboratory"/>
            <person name="Haridas S."/>
            <person name="Hensen N."/>
            <person name="Bonometti L."/>
            <person name="Westerberg I."/>
            <person name="Brannstrom I.O."/>
            <person name="Guillou S."/>
            <person name="Cros-Aarteil S."/>
            <person name="Calhoun S."/>
            <person name="Kuo A."/>
            <person name="Mondo S."/>
            <person name="Pangilinan J."/>
            <person name="Riley R."/>
            <person name="Labutti K."/>
            <person name="Andreopoulos B."/>
            <person name="Lipzen A."/>
            <person name="Chen C."/>
            <person name="Yanf M."/>
            <person name="Daum C."/>
            <person name="Ng V."/>
            <person name="Clum A."/>
            <person name="Steindorff A."/>
            <person name="Ohm R."/>
            <person name="Martin F."/>
            <person name="Silar P."/>
            <person name="Natvig D."/>
            <person name="Lalanne C."/>
            <person name="Gautier V."/>
            <person name="Ament-Velasquez S.L."/>
            <person name="Kruys A."/>
            <person name="Hutchinson M.I."/>
            <person name="Powell A.J."/>
            <person name="Barry K."/>
            <person name="Miller A.N."/>
            <person name="Grigoriev I.V."/>
            <person name="Debuchy R."/>
            <person name="Gladieux P."/>
            <person name="Thoren M.H."/>
            <person name="Johannesson H."/>
        </authorList>
    </citation>
    <scope>NUCLEOTIDE SEQUENCE</scope>
    <source>
        <strain evidence="2">CBS 168.71</strain>
    </source>
</reference>
<comment type="caution">
    <text evidence="2">The sequence shown here is derived from an EMBL/GenBank/DDBJ whole genome shotgun (WGS) entry which is preliminary data.</text>
</comment>
<feature type="domain" description="Aminoglycoside phosphotransferase" evidence="1">
    <location>
        <begin position="64"/>
        <end position="286"/>
    </location>
</feature>
<name>A0AAE0HIU4_9PEZI</name>
<dbReference type="RefSeq" id="XP_062660866.1">
    <property type="nucleotide sequence ID" value="XM_062805171.1"/>
</dbReference>
<dbReference type="InterPro" id="IPR011009">
    <property type="entry name" value="Kinase-like_dom_sf"/>
</dbReference>
<gene>
    <name evidence="2" type="ORF">B0H64DRAFT_416481</name>
</gene>
<sequence>MAVEKPDIPYICPANLRPGPLPEVRDLLLAGKRHNAGPDCGKTPMRFDEHYDANSGGSPCGLFQEAENMLFVQQSTNVPVPKIYAMFHDKKTGIDFVIQEFVPGHKLGDVWEYLDLAQKGAIALQLRRHFDELRSIPSPGYYAGIWKQRVPHDHFTGYYADHFTGDRASHDPIRDQAILGPHETEEEWTRAMVLCLDFHQPARYELPVKDRYYPTVFKGHESVFTHGNLRPDNLVLREDKTVVIVDWWNSGWYPSYWEYSCAMKSAANKDWTKWVHDMVLDEYAHEEALMTLGDIVYRG</sequence>
<dbReference type="SUPFAM" id="SSF56112">
    <property type="entry name" value="Protein kinase-like (PK-like)"/>
    <property type="match status" value="1"/>
</dbReference>
<dbReference type="InterPro" id="IPR002575">
    <property type="entry name" value="Aminoglycoside_PTrfase"/>
</dbReference>
<dbReference type="EMBL" id="JAUEPN010000003">
    <property type="protein sequence ID" value="KAK3297352.1"/>
    <property type="molecule type" value="Genomic_DNA"/>
</dbReference>
<dbReference type="InterPro" id="IPR051678">
    <property type="entry name" value="AGP_Transferase"/>
</dbReference>
<dbReference type="CDD" id="cd05120">
    <property type="entry name" value="APH_ChoK_like"/>
    <property type="match status" value="1"/>
</dbReference>
<proteinExistence type="predicted"/>
<dbReference type="GeneID" id="87842119"/>
<dbReference type="Gene3D" id="3.90.1200.10">
    <property type="match status" value="1"/>
</dbReference>
<reference evidence="2" key="1">
    <citation type="journal article" date="2023" name="Mol. Phylogenet. Evol.">
        <title>Genome-scale phylogeny and comparative genomics of the fungal order Sordariales.</title>
        <authorList>
            <person name="Hensen N."/>
            <person name="Bonometti L."/>
            <person name="Westerberg I."/>
            <person name="Brannstrom I.O."/>
            <person name="Guillou S."/>
            <person name="Cros-Aarteil S."/>
            <person name="Calhoun S."/>
            <person name="Haridas S."/>
            <person name="Kuo A."/>
            <person name="Mondo S."/>
            <person name="Pangilinan J."/>
            <person name="Riley R."/>
            <person name="LaButti K."/>
            <person name="Andreopoulos B."/>
            <person name="Lipzen A."/>
            <person name="Chen C."/>
            <person name="Yan M."/>
            <person name="Daum C."/>
            <person name="Ng V."/>
            <person name="Clum A."/>
            <person name="Steindorff A."/>
            <person name="Ohm R.A."/>
            <person name="Martin F."/>
            <person name="Silar P."/>
            <person name="Natvig D.O."/>
            <person name="Lalanne C."/>
            <person name="Gautier V."/>
            <person name="Ament-Velasquez S.L."/>
            <person name="Kruys A."/>
            <person name="Hutchinson M.I."/>
            <person name="Powell A.J."/>
            <person name="Barry K."/>
            <person name="Miller A.N."/>
            <person name="Grigoriev I.V."/>
            <person name="Debuchy R."/>
            <person name="Gladieux P."/>
            <person name="Hiltunen Thoren M."/>
            <person name="Johannesson H."/>
        </authorList>
    </citation>
    <scope>NUCLEOTIDE SEQUENCE</scope>
    <source>
        <strain evidence="2">CBS 168.71</strain>
    </source>
</reference>
<dbReference type="PANTHER" id="PTHR21310:SF48">
    <property type="entry name" value="AMINOGLYCOSIDE PHOSPHOTRANSFERASE DOMAIN-CONTAINING PROTEIN"/>
    <property type="match status" value="1"/>
</dbReference>
<evidence type="ECO:0000313" key="2">
    <source>
        <dbReference type="EMBL" id="KAK3297352.1"/>
    </source>
</evidence>
<dbReference type="PANTHER" id="PTHR21310">
    <property type="entry name" value="AMINOGLYCOSIDE PHOSPHOTRANSFERASE-RELATED-RELATED"/>
    <property type="match status" value="1"/>
</dbReference>
<dbReference type="Proteomes" id="UP001278766">
    <property type="component" value="Unassembled WGS sequence"/>
</dbReference>
<evidence type="ECO:0000259" key="1">
    <source>
        <dbReference type="Pfam" id="PF01636"/>
    </source>
</evidence>
<dbReference type="Pfam" id="PF01636">
    <property type="entry name" value="APH"/>
    <property type="match status" value="1"/>
</dbReference>
<dbReference type="AlphaFoldDB" id="A0AAE0HIU4"/>
<organism evidence="2 3">
    <name type="scientific">Chaetomium fimeti</name>
    <dbReference type="NCBI Taxonomy" id="1854472"/>
    <lineage>
        <taxon>Eukaryota</taxon>
        <taxon>Fungi</taxon>
        <taxon>Dikarya</taxon>
        <taxon>Ascomycota</taxon>
        <taxon>Pezizomycotina</taxon>
        <taxon>Sordariomycetes</taxon>
        <taxon>Sordariomycetidae</taxon>
        <taxon>Sordariales</taxon>
        <taxon>Chaetomiaceae</taxon>
        <taxon>Chaetomium</taxon>
    </lineage>
</organism>
<keyword evidence="3" id="KW-1185">Reference proteome</keyword>
<evidence type="ECO:0000313" key="3">
    <source>
        <dbReference type="Proteomes" id="UP001278766"/>
    </source>
</evidence>
<accession>A0AAE0HIU4</accession>
<protein>
    <recommendedName>
        <fullName evidence="1">Aminoglycoside phosphotransferase domain-containing protein</fullName>
    </recommendedName>
</protein>